<keyword evidence="4" id="KW-1185">Reference proteome</keyword>
<keyword evidence="1" id="KW-1133">Transmembrane helix</keyword>
<dbReference type="EMBL" id="JAZHPZ010000017">
    <property type="protein sequence ID" value="MEF2968674.1"/>
    <property type="molecule type" value="Genomic_DNA"/>
</dbReference>
<dbReference type="Pfam" id="PF01569">
    <property type="entry name" value="PAP2"/>
    <property type="match status" value="1"/>
</dbReference>
<sequence length="212" mass="23586">MNLKMQLTRALFISFLCAVGFGGIALLVSDKKIAQFDNVIISLIQGLESPVLTSIMKFFTFIGGGIPVTVITIAILFILYKVLHHRRELILFIYVVIGSALLNEALKLVFHRARPSLHRIINANGFSFPSGHSMAAFSLYGVTAYLLWRHISTSSGRVMLIVCSSAMILTIGISRIYLGVHYPSDVLGGFLASGSWLAISIWFYQRYQKNRI</sequence>
<dbReference type="PANTHER" id="PTHR14969:SF13">
    <property type="entry name" value="AT30094P"/>
    <property type="match status" value="1"/>
</dbReference>
<evidence type="ECO:0000256" key="1">
    <source>
        <dbReference type="SAM" id="Phobius"/>
    </source>
</evidence>
<dbReference type="InterPro" id="IPR000326">
    <property type="entry name" value="PAP2/HPO"/>
</dbReference>
<name>A0ABU7VY37_9BACL</name>
<protein>
    <submittedName>
        <fullName evidence="3">Phosphatase PAP2 family protein</fullName>
    </submittedName>
</protein>
<dbReference type="Gene3D" id="1.20.144.10">
    <property type="entry name" value="Phosphatidic acid phosphatase type 2/haloperoxidase"/>
    <property type="match status" value="2"/>
</dbReference>
<dbReference type="SMART" id="SM00014">
    <property type="entry name" value="acidPPc"/>
    <property type="match status" value="1"/>
</dbReference>
<keyword evidence="1" id="KW-0472">Membrane</keyword>
<comment type="caution">
    <text evidence="3">The sequence shown here is derived from an EMBL/GenBank/DDBJ whole genome shotgun (WGS) entry which is preliminary data.</text>
</comment>
<feature type="transmembrane region" description="Helical" evidence="1">
    <location>
        <begin position="160"/>
        <end position="180"/>
    </location>
</feature>
<feature type="domain" description="Phosphatidic acid phosphatase type 2/haloperoxidase" evidence="2">
    <location>
        <begin position="89"/>
        <end position="201"/>
    </location>
</feature>
<evidence type="ECO:0000313" key="3">
    <source>
        <dbReference type="EMBL" id="MEF2968674.1"/>
    </source>
</evidence>
<keyword evidence="1" id="KW-0812">Transmembrane</keyword>
<proteinExistence type="predicted"/>
<organism evidence="3 4">
    <name type="scientific">Paenibacillus haidiansis</name>
    <dbReference type="NCBI Taxonomy" id="1574488"/>
    <lineage>
        <taxon>Bacteria</taxon>
        <taxon>Bacillati</taxon>
        <taxon>Bacillota</taxon>
        <taxon>Bacilli</taxon>
        <taxon>Bacillales</taxon>
        <taxon>Paenibacillaceae</taxon>
        <taxon>Paenibacillus</taxon>
    </lineage>
</organism>
<dbReference type="SUPFAM" id="SSF48317">
    <property type="entry name" value="Acid phosphatase/Vanadium-dependent haloperoxidase"/>
    <property type="match status" value="1"/>
</dbReference>
<feature type="transmembrane region" description="Helical" evidence="1">
    <location>
        <begin position="130"/>
        <end position="148"/>
    </location>
</feature>
<feature type="transmembrane region" description="Helical" evidence="1">
    <location>
        <begin position="58"/>
        <end position="79"/>
    </location>
</feature>
<dbReference type="Proteomes" id="UP001306950">
    <property type="component" value="Unassembled WGS sequence"/>
</dbReference>
<evidence type="ECO:0000259" key="2">
    <source>
        <dbReference type="SMART" id="SM00014"/>
    </source>
</evidence>
<dbReference type="PANTHER" id="PTHR14969">
    <property type="entry name" value="SPHINGOSINE-1-PHOSPHATE PHOSPHOHYDROLASE"/>
    <property type="match status" value="1"/>
</dbReference>
<accession>A0ABU7VY37</accession>
<dbReference type="CDD" id="cd03392">
    <property type="entry name" value="PAP2_like_2"/>
    <property type="match status" value="1"/>
</dbReference>
<gene>
    <name evidence="3" type="ORF">V3851_23000</name>
</gene>
<feature type="transmembrane region" description="Helical" evidence="1">
    <location>
        <begin position="186"/>
        <end position="204"/>
    </location>
</feature>
<reference evidence="3 4" key="1">
    <citation type="submission" date="2024-02" db="EMBL/GenBank/DDBJ databases">
        <title>A nitrogen-fixing paenibacillus bacterium.</title>
        <authorList>
            <person name="Zhang W.L."/>
            <person name="Chen S.F."/>
        </authorList>
    </citation>
    <scope>NUCLEOTIDE SEQUENCE [LARGE SCALE GENOMIC DNA]</scope>
    <source>
        <strain evidence="3 4">M1</strain>
    </source>
</reference>
<dbReference type="InterPro" id="IPR036938">
    <property type="entry name" value="PAP2/HPO_sf"/>
</dbReference>
<evidence type="ECO:0000313" key="4">
    <source>
        <dbReference type="Proteomes" id="UP001306950"/>
    </source>
</evidence>
<feature type="transmembrane region" description="Helical" evidence="1">
    <location>
        <begin position="91"/>
        <end position="110"/>
    </location>
</feature>